<dbReference type="AlphaFoldDB" id="A0A8B6FZT1"/>
<name>A0A8B6FZT1_MYTGA</name>
<keyword evidence="2" id="KW-1185">Reference proteome</keyword>
<evidence type="ECO:0000313" key="2">
    <source>
        <dbReference type="Proteomes" id="UP000596742"/>
    </source>
</evidence>
<dbReference type="Proteomes" id="UP000596742">
    <property type="component" value="Unassembled WGS sequence"/>
</dbReference>
<accession>A0A8B6FZT1</accession>
<comment type="caution">
    <text evidence="1">The sequence shown here is derived from an EMBL/GenBank/DDBJ whole genome shotgun (WGS) entry which is preliminary data.</text>
</comment>
<reference evidence="1" key="1">
    <citation type="submission" date="2018-11" db="EMBL/GenBank/DDBJ databases">
        <authorList>
            <person name="Alioto T."/>
            <person name="Alioto T."/>
        </authorList>
    </citation>
    <scope>NUCLEOTIDE SEQUENCE</scope>
</reference>
<organism evidence="1 2">
    <name type="scientific">Mytilus galloprovincialis</name>
    <name type="common">Mediterranean mussel</name>
    <dbReference type="NCBI Taxonomy" id="29158"/>
    <lineage>
        <taxon>Eukaryota</taxon>
        <taxon>Metazoa</taxon>
        <taxon>Spiralia</taxon>
        <taxon>Lophotrochozoa</taxon>
        <taxon>Mollusca</taxon>
        <taxon>Bivalvia</taxon>
        <taxon>Autobranchia</taxon>
        <taxon>Pteriomorphia</taxon>
        <taxon>Mytilida</taxon>
        <taxon>Mytiloidea</taxon>
        <taxon>Mytilidae</taxon>
        <taxon>Mytilinae</taxon>
        <taxon>Mytilus</taxon>
    </lineage>
</organism>
<evidence type="ECO:0000313" key="1">
    <source>
        <dbReference type="EMBL" id="VDI56723.1"/>
    </source>
</evidence>
<sequence>MRNQIAGDPHAPAIMIAEKAADMIRGIDTVGRWRRQVDMAISGGISPLDRRQVDMARQGRSSKLNRRY</sequence>
<proteinExistence type="predicted"/>
<dbReference type="EMBL" id="UYJE01007643">
    <property type="protein sequence ID" value="VDI56723.1"/>
    <property type="molecule type" value="Genomic_DNA"/>
</dbReference>
<gene>
    <name evidence="1" type="ORF">MGAL_10B044744</name>
</gene>
<dbReference type="OrthoDB" id="269227at2759"/>
<protein>
    <submittedName>
        <fullName evidence="1">Uncharacterized protein</fullName>
    </submittedName>
</protein>